<dbReference type="RefSeq" id="WP_035193531.1">
    <property type="nucleotide sequence ID" value="NZ_JJRY01000002.1"/>
</dbReference>
<reference evidence="3 4" key="1">
    <citation type="submission" date="2014-04" db="EMBL/GenBank/DDBJ databases">
        <title>Draft genome sequence of Bacillus azotoformans MEV2011, a (co-) denitrifying strain unable to grow in the presence of oxygen.</title>
        <authorList>
            <person name="Nielsen M."/>
            <person name="Schreiber L."/>
            <person name="Finster K."/>
            <person name="Schramm A."/>
        </authorList>
    </citation>
    <scope>NUCLEOTIDE SEQUENCE [LARGE SCALE GENOMIC DNA]</scope>
    <source>
        <strain evidence="3 4">MEV2011</strain>
    </source>
</reference>
<evidence type="ECO:0000313" key="4">
    <source>
        <dbReference type="Proteomes" id="UP000027936"/>
    </source>
</evidence>
<dbReference type="EMBL" id="JJRY01000002">
    <property type="protein sequence ID" value="KEF39816.1"/>
    <property type="molecule type" value="Genomic_DNA"/>
</dbReference>
<organism evidence="3 4">
    <name type="scientific">Schinkia azotoformans MEV2011</name>
    <dbReference type="NCBI Taxonomy" id="1348973"/>
    <lineage>
        <taxon>Bacteria</taxon>
        <taxon>Bacillati</taxon>
        <taxon>Bacillota</taxon>
        <taxon>Bacilli</taxon>
        <taxon>Bacillales</taxon>
        <taxon>Bacillaceae</taxon>
        <taxon>Calidifontibacillus/Schinkia group</taxon>
        <taxon>Schinkia</taxon>
    </lineage>
</organism>
<dbReference type="SUPFAM" id="SSF55383">
    <property type="entry name" value="Copper amine oxidase, domain N"/>
    <property type="match status" value="1"/>
</dbReference>
<dbReference type="Gene3D" id="3.30.457.10">
    <property type="entry name" value="Copper amine oxidase-like, N-terminal domain"/>
    <property type="match status" value="1"/>
</dbReference>
<evidence type="ECO:0000313" key="3">
    <source>
        <dbReference type="EMBL" id="KEF39816.1"/>
    </source>
</evidence>
<dbReference type="Proteomes" id="UP000027936">
    <property type="component" value="Unassembled WGS sequence"/>
</dbReference>
<feature type="domain" description="Copper amine oxidase-like N-terminal" evidence="2">
    <location>
        <begin position="32"/>
        <end position="157"/>
    </location>
</feature>
<evidence type="ECO:0000256" key="1">
    <source>
        <dbReference type="SAM" id="SignalP"/>
    </source>
</evidence>
<accession>A0A072NQQ1</accession>
<dbReference type="OrthoDB" id="2601932at2"/>
<protein>
    <submittedName>
        <fullName evidence="3">Copper amine oxidase family protein</fullName>
    </submittedName>
</protein>
<dbReference type="PATRIC" id="fig|1348973.3.peg.811"/>
<evidence type="ECO:0000259" key="2">
    <source>
        <dbReference type="Pfam" id="PF07833"/>
    </source>
</evidence>
<feature type="chain" id="PRO_5001681004" evidence="1">
    <location>
        <begin position="24"/>
        <end position="162"/>
    </location>
</feature>
<name>A0A072NQQ1_SCHAZ</name>
<comment type="caution">
    <text evidence="3">The sequence shown here is derived from an EMBL/GenBank/DDBJ whole genome shotgun (WGS) entry which is preliminary data.</text>
</comment>
<sequence length="162" mass="18443">MKKLWLCITMFFTILVHSNGVLATSDSINVAIDNKPVEFTPDSGKPFIDKNNRILVPFRVVLEQFGAKVLWIEYSQGVVIATKDDLNVRIFVGENFIDQFITETGARGSSEPHHTWPVANDTNLIIKDNRVYIPIRSVLEAFHAQVTWDDKTKTIIIRSEKI</sequence>
<dbReference type="InterPro" id="IPR036582">
    <property type="entry name" value="Mao_N_sf"/>
</dbReference>
<keyword evidence="1" id="KW-0732">Signal</keyword>
<dbReference type="InterPro" id="IPR012854">
    <property type="entry name" value="Cu_amine_oxidase-like_N"/>
</dbReference>
<dbReference type="Pfam" id="PF07833">
    <property type="entry name" value="Cu_amine_oxidN1"/>
    <property type="match status" value="1"/>
</dbReference>
<gene>
    <name evidence="3" type="ORF">M670_00840</name>
</gene>
<proteinExistence type="predicted"/>
<dbReference type="AlphaFoldDB" id="A0A072NQQ1"/>
<feature type="signal peptide" evidence="1">
    <location>
        <begin position="1"/>
        <end position="23"/>
    </location>
</feature>